<dbReference type="Gramene" id="TraesCLE_scaffold_006337_01G000300.1">
    <property type="protein sequence ID" value="TraesCLE_scaffold_006337_01G000300.1"/>
    <property type="gene ID" value="TraesCLE_scaffold_006337_01G000300"/>
</dbReference>
<feature type="region of interest" description="Disordered" evidence="2">
    <location>
        <begin position="23"/>
        <end position="85"/>
    </location>
</feature>
<dbReference type="PANTHER" id="PTHR13683">
    <property type="entry name" value="ASPARTYL PROTEASES"/>
    <property type="match status" value="1"/>
</dbReference>
<sequence>MSSAIPSLLFCLLLLAPQLGSSYHTSSNSHSGRHVVLRSSHDSRVPPSCPPVHSGDDDGGPLPVMHRRSACTPSSAGLDQSKPSVRDTFDRDALRLSTLFGKSGVTIPSTGTPLAALPGASEYHVAVGFGTPVQKFHVGFDTGSASAGATLLQCKPCAGARGAPCPRAFDPSKSTSLAHVPCGSPDCDVSECRGRRCTRTLNWKNGLQNATFVTDTLTLTRSVTVDKLRFFCLEMAARSGDGSSGILDLSRDRHSLASRVAPSPATVTFSYCLPSYADSIGFLSVGAARPELAGHNVSYATLRSKALHPNLYSVQLVGFSIAGRDSKISPIKFVGDTVFELHTTFTYLRPDVYAVLREQFKGWMRPYRAAPPLGDLDTCYDFSGLSALILPDVTLRFKGGATMDLDIENLMYFEDPGNHFSVGCLAFAAARTLEPVVAVIGTLAQGMTEVVYDVLGGKVGLIPRRC</sequence>
<feature type="chain" id="PRO_5043181345" description="Peptidase A1 domain-containing protein" evidence="3">
    <location>
        <begin position="23"/>
        <end position="466"/>
    </location>
</feature>
<dbReference type="Gramene" id="TraesCS7D02G225900.1">
    <property type="protein sequence ID" value="TraesCS7D02G225900.1"/>
    <property type="gene ID" value="TraesCS7D02G225900"/>
</dbReference>
<evidence type="ECO:0000256" key="2">
    <source>
        <dbReference type="SAM" id="MobiDB-lite"/>
    </source>
</evidence>
<dbReference type="PANTHER" id="PTHR13683:SF638">
    <property type="entry name" value="ASPARTIC PROTEINASE NEPENTHESIN-2"/>
    <property type="match status" value="1"/>
</dbReference>
<protein>
    <recommendedName>
        <fullName evidence="4">Peptidase A1 domain-containing protein</fullName>
    </recommendedName>
</protein>
<dbReference type="GO" id="GO:0006508">
    <property type="term" value="P:proteolysis"/>
    <property type="evidence" value="ECO:0007669"/>
    <property type="project" value="InterPro"/>
</dbReference>
<dbReference type="InterPro" id="IPR032799">
    <property type="entry name" value="TAXi_C"/>
</dbReference>
<keyword evidence="6" id="KW-1185">Reference proteome</keyword>
<dbReference type="EnsemblPlants" id="TraesCS7D02G225900.1">
    <property type="protein sequence ID" value="TraesCS7D02G225900.1"/>
    <property type="gene ID" value="TraesCS7D02G225900"/>
</dbReference>
<dbReference type="InterPro" id="IPR033121">
    <property type="entry name" value="PEPTIDASE_A1"/>
</dbReference>
<dbReference type="Gramene" id="TraesROB_scaffold_068192_01G000100.1">
    <property type="protein sequence ID" value="TraesROB_scaffold_068192_01G000100.1"/>
    <property type="gene ID" value="TraesROB_scaffold_068192_01G000100"/>
</dbReference>
<dbReference type="Gramene" id="TraesLDM7D03G04357280.1">
    <property type="protein sequence ID" value="TraesLDM7D03G04357280.1"/>
    <property type="gene ID" value="TraesLDM7D03G04357280"/>
</dbReference>
<dbReference type="PROSITE" id="PS51767">
    <property type="entry name" value="PEPTIDASE_A1"/>
    <property type="match status" value="1"/>
</dbReference>
<organism evidence="5">
    <name type="scientific">Triticum aestivum</name>
    <name type="common">Wheat</name>
    <dbReference type="NCBI Taxonomy" id="4565"/>
    <lineage>
        <taxon>Eukaryota</taxon>
        <taxon>Viridiplantae</taxon>
        <taxon>Streptophyta</taxon>
        <taxon>Embryophyta</taxon>
        <taxon>Tracheophyta</taxon>
        <taxon>Spermatophyta</taxon>
        <taxon>Magnoliopsida</taxon>
        <taxon>Liliopsida</taxon>
        <taxon>Poales</taxon>
        <taxon>Poaceae</taxon>
        <taxon>BOP clade</taxon>
        <taxon>Pooideae</taxon>
        <taxon>Triticodae</taxon>
        <taxon>Triticeae</taxon>
        <taxon>Triticinae</taxon>
        <taxon>Triticum</taxon>
    </lineage>
</organism>
<dbReference type="Gramene" id="TraesJUL7D03G04394340.1">
    <property type="protein sequence ID" value="TraesJUL7D03G04394340.1"/>
    <property type="gene ID" value="TraesJUL7D03G04394340"/>
</dbReference>
<dbReference type="Gramene" id="TraesPARA_EIv1.0_2556450.1">
    <property type="protein sequence ID" value="TraesPARA_EIv1.0_2556450.1.CDS"/>
    <property type="gene ID" value="TraesPARA_EIv1.0_2556450"/>
</dbReference>
<dbReference type="Proteomes" id="UP000019116">
    <property type="component" value="Chromosome 7D"/>
</dbReference>
<dbReference type="Gramene" id="TraesARI7D03G04426170.1">
    <property type="protein sequence ID" value="TraesARI7D03G04426170.1"/>
    <property type="gene ID" value="TraesARI7D03G04426170"/>
</dbReference>
<feature type="signal peptide" evidence="3">
    <location>
        <begin position="1"/>
        <end position="22"/>
    </location>
</feature>
<dbReference type="InterPro" id="IPR032861">
    <property type="entry name" value="TAXi_N"/>
</dbReference>
<dbReference type="KEGG" id="taes:123170139"/>
<keyword evidence="3" id="KW-0732">Signal</keyword>
<dbReference type="Gramene" id="TraesJAG7D03G04333720.1">
    <property type="protein sequence ID" value="TraesJAG7D03G04333720.1"/>
    <property type="gene ID" value="TraesJAG7D03G04333720"/>
</dbReference>
<evidence type="ECO:0000313" key="6">
    <source>
        <dbReference type="Proteomes" id="UP000019116"/>
    </source>
</evidence>
<evidence type="ECO:0000256" key="1">
    <source>
        <dbReference type="ARBA" id="ARBA00007447"/>
    </source>
</evidence>
<dbReference type="Gramene" id="TraesCS7D03G0503500.1">
    <property type="protein sequence ID" value="TraesCS7D03G0503500.1.CDS"/>
    <property type="gene ID" value="TraesCS7D03G0503500"/>
</dbReference>
<dbReference type="STRING" id="4565.A0A3B6TPQ9"/>
<dbReference type="GO" id="GO:0004190">
    <property type="term" value="F:aspartic-type endopeptidase activity"/>
    <property type="evidence" value="ECO:0007669"/>
    <property type="project" value="InterPro"/>
</dbReference>
<dbReference type="Pfam" id="PF14541">
    <property type="entry name" value="TAXi_C"/>
    <property type="match status" value="1"/>
</dbReference>
<dbReference type="Gene3D" id="2.40.70.10">
    <property type="entry name" value="Acid Proteases"/>
    <property type="match status" value="2"/>
</dbReference>
<evidence type="ECO:0000256" key="3">
    <source>
        <dbReference type="SAM" id="SignalP"/>
    </source>
</evidence>
<dbReference type="Gramene" id="TraesSYM7D03G04403800.1">
    <property type="protein sequence ID" value="TraesSYM7D03G04403800.1"/>
    <property type="gene ID" value="TraesSYM7D03G04403800"/>
</dbReference>
<dbReference type="GeneID" id="123170139"/>
<dbReference type="SMR" id="A0A3B6TPQ9"/>
<feature type="compositionally biased region" description="Polar residues" evidence="2">
    <location>
        <begin position="71"/>
        <end position="83"/>
    </location>
</feature>
<dbReference type="AlphaFoldDB" id="A0A3B6TPQ9"/>
<dbReference type="Gramene" id="TraesRN7D0100520500.1">
    <property type="protein sequence ID" value="TraesRN7D0100520500.1"/>
    <property type="gene ID" value="TraesRN7D0100520500"/>
</dbReference>
<dbReference type="Gramene" id="TraesSTA7D03G04344290.1">
    <property type="protein sequence ID" value="TraesSTA7D03G04344290.1"/>
    <property type="gene ID" value="TraesSTA7D03G04344290"/>
</dbReference>
<dbReference type="Gramene" id="TraesWEE_scaffold_032621_01G000100.1">
    <property type="protein sequence ID" value="TraesWEE_scaffold_032621_01G000100.1"/>
    <property type="gene ID" value="TraesWEE_scaffold_032621_01G000100"/>
</dbReference>
<dbReference type="Gramene" id="TraesNOR7D03G04399760.1">
    <property type="protein sequence ID" value="TraesNOR7D03G04399760.1"/>
    <property type="gene ID" value="TraesNOR7D03G04399760"/>
</dbReference>
<dbReference type="InterPro" id="IPR021109">
    <property type="entry name" value="Peptidase_aspartic_dom_sf"/>
</dbReference>
<dbReference type="SUPFAM" id="SSF50630">
    <property type="entry name" value="Acid proteases"/>
    <property type="match status" value="1"/>
</dbReference>
<reference evidence="5" key="2">
    <citation type="submission" date="2018-10" db="UniProtKB">
        <authorList>
            <consortium name="EnsemblPlants"/>
        </authorList>
    </citation>
    <scope>IDENTIFICATION</scope>
</reference>
<accession>A0A3B6TPQ9</accession>
<evidence type="ECO:0000259" key="4">
    <source>
        <dbReference type="PROSITE" id="PS51767"/>
    </source>
</evidence>
<dbReference type="Gramene" id="TraesMAC7D03G04343140.1">
    <property type="protein sequence ID" value="TraesMAC7D03G04343140.1"/>
    <property type="gene ID" value="TraesMAC7D03G04343140"/>
</dbReference>
<feature type="domain" description="Peptidase A1" evidence="4">
    <location>
        <begin position="123"/>
        <end position="462"/>
    </location>
</feature>
<dbReference type="RefSeq" id="XP_044443915.1">
    <property type="nucleotide sequence ID" value="XM_044587980.1"/>
</dbReference>
<evidence type="ECO:0000313" key="5">
    <source>
        <dbReference type="EnsemblPlants" id="TraesCS7D02G225900.1"/>
    </source>
</evidence>
<name>A0A3B6TPQ9_WHEAT</name>
<comment type="similarity">
    <text evidence="1">Belongs to the peptidase A1 family.</text>
</comment>
<dbReference type="OrthoDB" id="2747330at2759"/>
<gene>
    <name evidence="5" type="primary">LOC123170139</name>
</gene>
<reference evidence="5" key="1">
    <citation type="submission" date="2018-08" db="EMBL/GenBank/DDBJ databases">
        <authorList>
            <person name="Rossello M."/>
        </authorList>
    </citation>
    <scope>NUCLEOTIDE SEQUENCE [LARGE SCALE GENOMIC DNA]</scope>
    <source>
        <strain evidence="5">cv. Chinese Spring</strain>
    </source>
</reference>
<proteinExistence type="inferred from homology"/>
<dbReference type="Gramene" id="TraesLAC7D03G04297720.1">
    <property type="protein sequence ID" value="TraesLAC7D03G04297720.1"/>
    <property type="gene ID" value="TraesLAC7D03G04297720"/>
</dbReference>
<dbReference type="Pfam" id="PF14543">
    <property type="entry name" value="TAXi_N"/>
    <property type="match status" value="1"/>
</dbReference>
<dbReference type="InterPro" id="IPR001461">
    <property type="entry name" value="Aspartic_peptidase_A1"/>
</dbReference>
<dbReference type="Gramene" id="TraesCAD_scaffold_042965_01G000100.1">
    <property type="protein sequence ID" value="TraesCAD_scaffold_042965_01G000100.1"/>
    <property type="gene ID" value="TraesCAD_scaffold_042965_01G000100"/>
</dbReference>